<comment type="caution">
    <text evidence="2">The sequence shown here is derived from an EMBL/GenBank/DDBJ whole genome shotgun (WGS) entry which is preliminary data.</text>
</comment>
<name>A0A8X6GDF8_TRICU</name>
<sequence>MLFTSIVLISFAFVTAHRYDTHEYSNKYIDEILSIYLPKAVEDIGLDSYEMPNFSFDVRKRILENEGLSGTVSFYSGTLKGLNSVNRRSCERLSTPSGNINEICTIVLPRIEVTYKGRYEEEAKRTSTYRDRVNHRDFYGEVLARDIEALIEVTLSNDDDQKPSLANLVLLGVGEIKKRFQYDDESHNKHLNHLEVPFEQIGALFYRRCFHEFQKVFNGSYRKAFERAVTNVAYA</sequence>
<feature type="chain" id="PRO_5036505194" description="Secreted protein" evidence="1">
    <location>
        <begin position="17"/>
        <end position="235"/>
    </location>
</feature>
<evidence type="ECO:0008006" key="4">
    <source>
        <dbReference type="Google" id="ProtNLM"/>
    </source>
</evidence>
<dbReference type="OrthoDB" id="6429278at2759"/>
<dbReference type="EMBL" id="BMAO01012260">
    <property type="protein sequence ID" value="GFQ80098.1"/>
    <property type="molecule type" value="Genomic_DNA"/>
</dbReference>
<evidence type="ECO:0000313" key="3">
    <source>
        <dbReference type="Proteomes" id="UP000887116"/>
    </source>
</evidence>
<evidence type="ECO:0000313" key="2">
    <source>
        <dbReference type="EMBL" id="GFQ80098.1"/>
    </source>
</evidence>
<gene>
    <name evidence="2" type="primary">NCL1_34908</name>
    <name evidence="2" type="ORF">TNCT_266891</name>
</gene>
<reference evidence="2" key="1">
    <citation type="submission" date="2020-07" db="EMBL/GenBank/DDBJ databases">
        <title>Multicomponent nature underlies the extraordinary mechanical properties of spider dragline silk.</title>
        <authorList>
            <person name="Kono N."/>
            <person name="Nakamura H."/>
            <person name="Mori M."/>
            <person name="Yoshida Y."/>
            <person name="Ohtoshi R."/>
            <person name="Malay A.D."/>
            <person name="Moran D.A.P."/>
            <person name="Tomita M."/>
            <person name="Numata K."/>
            <person name="Arakawa K."/>
        </authorList>
    </citation>
    <scope>NUCLEOTIDE SEQUENCE</scope>
</reference>
<feature type="signal peptide" evidence="1">
    <location>
        <begin position="1"/>
        <end position="16"/>
    </location>
</feature>
<dbReference type="AlphaFoldDB" id="A0A8X6GDF8"/>
<accession>A0A8X6GDF8</accession>
<evidence type="ECO:0000256" key="1">
    <source>
        <dbReference type="SAM" id="SignalP"/>
    </source>
</evidence>
<protein>
    <recommendedName>
        <fullName evidence="4">Secreted protein</fullName>
    </recommendedName>
</protein>
<keyword evidence="3" id="KW-1185">Reference proteome</keyword>
<organism evidence="2 3">
    <name type="scientific">Trichonephila clavata</name>
    <name type="common">Joro spider</name>
    <name type="synonym">Nephila clavata</name>
    <dbReference type="NCBI Taxonomy" id="2740835"/>
    <lineage>
        <taxon>Eukaryota</taxon>
        <taxon>Metazoa</taxon>
        <taxon>Ecdysozoa</taxon>
        <taxon>Arthropoda</taxon>
        <taxon>Chelicerata</taxon>
        <taxon>Arachnida</taxon>
        <taxon>Araneae</taxon>
        <taxon>Araneomorphae</taxon>
        <taxon>Entelegynae</taxon>
        <taxon>Araneoidea</taxon>
        <taxon>Nephilidae</taxon>
        <taxon>Trichonephila</taxon>
    </lineage>
</organism>
<proteinExistence type="predicted"/>
<keyword evidence="1" id="KW-0732">Signal</keyword>
<dbReference type="Proteomes" id="UP000887116">
    <property type="component" value="Unassembled WGS sequence"/>
</dbReference>